<evidence type="ECO:0000313" key="2">
    <source>
        <dbReference type="Proteomes" id="UP000887574"/>
    </source>
</evidence>
<name>A0A915ENZ5_9BILA</name>
<accession>A0A915ENZ5</accession>
<dbReference type="WBParaSite" id="jg8848">
    <property type="protein sequence ID" value="jg8848"/>
    <property type="gene ID" value="jg8848"/>
</dbReference>
<keyword evidence="2" id="KW-1185">Reference proteome</keyword>
<protein>
    <submittedName>
        <fullName evidence="3">Uncharacterized protein</fullName>
    </submittedName>
</protein>
<evidence type="ECO:0000256" key="1">
    <source>
        <dbReference type="SAM" id="MobiDB-lite"/>
    </source>
</evidence>
<organism evidence="2 3">
    <name type="scientific">Ditylenchus dipsaci</name>
    <dbReference type="NCBI Taxonomy" id="166011"/>
    <lineage>
        <taxon>Eukaryota</taxon>
        <taxon>Metazoa</taxon>
        <taxon>Ecdysozoa</taxon>
        <taxon>Nematoda</taxon>
        <taxon>Chromadorea</taxon>
        <taxon>Rhabditida</taxon>
        <taxon>Tylenchina</taxon>
        <taxon>Tylenchomorpha</taxon>
        <taxon>Sphaerularioidea</taxon>
        <taxon>Anguinidae</taxon>
        <taxon>Anguininae</taxon>
        <taxon>Ditylenchus</taxon>
    </lineage>
</organism>
<dbReference type="AlphaFoldDB" id="A0A915ENZ5"/>
<dbReference type="Proteomes" id="UP000887574">
    <property type="component" value="Unplaced"/>
</dbReference>
<reference evidence="3" key="1">
    <citation type="submission" date="2022-11" db="UniProtKB">
        <authorList>
            <consortium name="WormBaseParasite"/>
        </authorList>
    </citation>
    <scope>IDENTIFICATION</scope>
</reference>
<sequence length="86" mass="9589">MMVPVVSEWMMDKFAKSDCGITNALCGDEDNVIHCFKDHGPVPEGMQMLQDARFAAIVDMPATEEIDADQDQENGYVSDESFDIEL</sequence>
<feature type="region of interest" description="Disordered" evidence="1">
    <location>
        <begin position="65"/>
        <end position="86"/>
    </location>
</feature>
<evidence type="ECO:0000313" key="3">
    <source>
        <dbReference type="WBParaSite" id="jg8848"/>
    </source>
</evidence>
<proteinExistence type="predicted"/>